<feature type="compositionally biased region" description="Low complexity" evidence="1">
    <location>
        <begin position="451"/>
        <end position="467"/>
    </location>
</feature>
<evidence type="ECO:0000313" key="4">
    <source>
        <dbReference type="Proteomes" id="UP000663887"/>
    </source>
</evidence>
<dbReference type="AlphaFoldDB" id="A0A816QRU7"/>
<accession>A0A816QRU7</accession>
<feature type="region of interest" description="Disordered" evidence="1">
    <location>
        <begin position="381"/>
        <end position="510"/>
    </location>
</feature>
<dbReference type="InterPro" id="IPR011992">
    <property type="entry name" value="EF-hand-dom_pair"/>
</dbReference>
<comment type="caution">
    <text evidence="3">The sequence shown here is derived from an EMBL/GenBank/DDBJ whole genome shotgun (WGS) entry which is preliminary data.</text>
</comment>
<dbReference type="InterPro" id="IPR056199">
    <property type="entry name" value="SPEF2_C"/>
</dbReference>
<sequence length="1079" mass="121615">MYEVEEIEEHFAPISGADINSISDESDFADDSCDEITSNVDENENELIKWTNYLQLNSDSDEDNDQDYPLTQSATLVQYSSSETSSDNEIIETMTLLCFLKLLYESHIKAAVKKGGKGGKKDRSPVASAAKKGSPKTSAKKGKKEDEPTPTIGTVPPEPQGPPPPKPGSEEWIYIQEVIDLEIAAILSNYYDAVESNYIDACKLVFRNIRLERSYLIDHFYNVKVNFKIFLDQPDIKQEHVDLFVKEFNALPDDARDDDEFKQELHQRVEDLSDILHNIASERKEQSEKEREMVMTDGWVSDHLGLLTNHYVTLMQSEIDRYQDALRMLRDYYKSMQQPIPDEMKQDYARLPLFELMEGAERPASVAESLVDYDATKTPALSVGNADFDSASQIGTPKKGKRASSASKSSKRTPSPPKSPKGGRKAAGKKEKETQQSLDNTSQSPGHDPSLKNLKPKLPLVPRRPLSAFDTTDNKKRSNQAAAAKKRADDPNASEPSPPPPEDMDERLIFDAHRLANQYINDMLTSEQAVAELDSTATATASGGAAGSTAVGGKDAKGAGKDAKGTGKDAKGDKKGAGGKDSAGKGGKKGAKKTDEPLVEHLVEATPEELAKRELRTKMKEEYLSALSHEVRICQARLMLIRDVGSRAITSLKNKADDTYTRMFEWLGEKYKQETESIEIMAKIIRYAIESKEKIEQQLVLDRYSFYIAEDVIVAPPPIPPPRPLPLEEAIPDLFTIDQLRELYKQFSLTAPSGLLSTKTFIDLYTDLTTVTVGQRLLPETWLNIDQIQIESLAAMLSNGSEFINWRLWLLFSSQPWPHPTQQELLNLLFIYAENDSDHSGFISRTTFNEIPLWFIMERPATPDDQSLPRPYNREYHLKQFWFDLFALDDNSSLLPYEDMLYYMAAVPSPLHGFCRALAIAERTAMPTLKEQLPQIDMQCATLSTQEYERLLEREREQLQDNETELPNDGFISVDGLHQVLHHGERKFGDTHRFATTEDPEDFASKERLYAVWDEMQIDRSSKIHLSALLNHPVIADMVANCCKYRAPDFKQILHLRQIDEMSAIDSHGHRTPEQTVIS</sequence>
<dbReference type="SUPFAM" id="SSF47473">
    <property type="entry name" value="EF-hand"/>
    <property type="match status" value="1"/>
</dbReference>
<feature type="compositionally biased region" description="Low complexity" evidence="1">
    <location>
        <begin position="540"/>
        <end position="553"/>
    </location>
</feature>
<name>A0A816QRU7_9BILA</name>
<reference evidence="3" key="1">
    <citation type="submission" date="2021-02" db="EMBL/GenBank/DDBJ databases">
        <authorList>
            <person name="Nowell W R."/>
        </authorList>
    </citation>
    <scope>NUCLEOTIDE SEQUENCE</scope>
</reference>
<evidence type="ECO:0000259" key="2">
    <source>
        <dbReference type="Pfam" id="PF24082"/>
    </source>
</evidence>
<gene>
    <name evidence="3" type="ORF">XDN619_LOCUS10863</name>
</gene>
<feature type="domain" description="SPEF2 C-terminal" evidence="2">
    <location>
        <begin position="735"/>
        <end position="927"/>
    </location>
</feature>
<dbReference type="InterPro" id="IPR052634">
    <property type="entry name" value="Sperm_flagellar-bone_growth"/>
</dbReference>
<evidence type="ECO:0000256" key="1">
    <source>
        <dbReference type="SAM" id="MobiDB-lite"/>
    </source>
</evidence>
<feature type="compositionally biased region" description="Pro residues" evidence="1">
    <location>
        <begin position="156"/>
        <end position="167"/>
    </location>
</feature>
<evidence type="ECO:0000313" key="3">
    <source>
        <dbReference type="EMBL" id="CAF2062710.1"/>
    </source>
</evidence>
<dbReference type="PANTHER" id="PTHR14919">
    <property type="entry name" value="KPL2-RELATED"/>
    <property type="match status" value="1"/>
</dbReference>
<dbReference type="Proteomes" id="UP000663887">
    <property type="component" value="Unassembled WGS sequence"/>
</dbReference>
<feature type="compositionally biased region" description="Polar residues" evidence="1">
    <location>
        <begin position="435"/>
        <end position="445"/>
    </location>
</feature>
<protein>
    <recommendedName>
        <fullName evidence="2">SPEF2 C-terminal domain-containing protein</fullName>
    </recommendedName>
</protein>
<dbReference type="EMBL" id="CAJNRG010004034">
    <property type="protein sequence ID" value="CAF2062710.1"/>
    <property type="molecule type" value="Genomic_DNA"/>
</dbReference>
<feature type="region of interest" description="Disordered" evidence="1">
    <location>
        <begin position="540"/>
        <end position="599"/>
    </location>
</feature>
<proteinExistence type="predicted"/>
<feature type="compositionally biased region" description="Basic and acidic residues" evidence="1">
    <location>
        <begin position="554"/>
        <end position="578"/>
    </location>
</feature>
<organism evidence="3 4">
    <name type="scientific">Rotaria magnacalcarata</name>
    <dbReference type="NCBI Taxonomy" id="392030"/>
    <lineage>
        <taxon>Eukaryota</taxon>
        <taxon>Metazoa</taxon>
        <taxon>Spiralia</taxon>
        <taxon>Gnathifera</taxon>
        <taxon>Rotifera</taxon>
        <taxon>Eurotatoria</taxon>
        <taxon>Bdelloidea</taxon>
        <taxon>Philodinida</taxon>
        <taxon>Philodinidae</taxon>
        <taxon>Rotaria</taxon>
    </lineage>
</organism>
<feature type="region of interest" description="Disordered" evidence="1">
    <location>
        <begin position="114"/>
        <end position="169"/>
    </location>
</feature>
<dbReference type="Pfam" id="PF24082">
    <property type="entry name" value="SPEF2_C"/>
    <property type="match status" value="1"/>
</dbReference>
<dbReference type="PANTHER" id="PTHR14919:SF0">
    <property type="entry name" value="SPERM FLAGELLAR PROTEIN 2"/>
    <property type="match status" value="1"/>
</dbReference>